<dbReference type="InterPro" id="IPR011020">
    <property type="entry name" value="HTTM-like"/>
</dbReference>
<dbReference type="InterPro" id="IPR053934">
    <property type="entry name" value="HTTM_dom"/>
</dbReference>
<keyword evidence="4 8" id="KW-0472">Membrane</keyword>
<feature type="transmembrane region" description="Helical" evidence="8">
    <location>
        <begin position="257"/>
        <end position="290"/>
    </location>
</feature>
<evidence type="ECO:0000256" key="6">
    <source>
        <dbReference type="ARBA" id="ARBA00023239"/>
    </source>
</evidence>
<accession>A0A0K1EGJ6</accession>
<dbReference type="KEGG" id="ccro:CMC5_038520"/>
<name>A0A0K1EGJ6_CHOCO</name>
<feature type="region of interest" description="Disordered" evidence="7">
    <location>
        <begin position="1"/>
        <end position="20"/>
    </location>
</feature>
<feature type="transmembrane region" description="Helical" evidence="8">
    <location>
        <begin position="94"/>
        <end position="127"/>
    </location>
</feature>
<reference evidence="10 11" key="1">
    <citation type="submission" date="2015-07" db="EMBL/GenBank/DDBJ databases">
        <title>Genome analysis of myxobacterium Chondromyces crocatus Cm c5 reveals a high potential for natural compound synthesis and the genetic basis for the loss of fruiting body formation.</title>
        <authorList>
            <person name="Zaburannyi N."/>
            <person name="Bunk B."/>
            <person name="Maier J."/>
            <person name="Overmann J."/>
            <person name="Mueller R."/>
        </authorList>
    </citation>
    <scope>NUCLEOTIDE SEQUENCE [LARGE SCALE GENOMIC DNA]</scope>
    <source>
        <strain evidence="10 11">Cm c5</strain>
    </source>
</reference>
<dbReference type="PANTHER" id="PTHR12639:SF7">
    <property type="entry name" value="HTTM DOMAIN-CONTAINING PROTEIN"/>
    <property type="match status" value="1"/>
</dbReference>
<dbReference type="SMART" id="SM00752">
    <property type="entry name" value="HTTM"/>
    <property type="match status" value="1"/>
</dbReference>
<dbReference type="EMBL" id="CP012159">
    <property type="protein sequence ID" value="AKT39703.1"/>
    <property type="molecule type" value="Genomic_DNA"/>
</dbReference>
<dbReference type="GO" id="GO:0012505">
    <property type="term" value="C:endomembrane system"/>
    <property type="evidence" value="ECO:0007669"/>
    <property type="project" value="UniProtKB-SubCell"/>
</dbReference>
<evidence type="ECO:0000256" key="7">
    <source>
        <dbReference type="SAM" id="MobiDB-lite"/>
    </source>
</evidence>
<dbReference type="GO" id="GO:0008488">
    <property type="term" value="F:gamma-glutamyl carboxylase activity"/>
    <property type="evidence" value="ECO:0007669"/>
    <property type="project" value="InterPro"/>
</dbReference>
<keyword evidence="2 8" id="KW-0812">Transmembrane</keyword>
<evidence type="ECO:0000256" key="4">
    <source>
        <dbReference type="ARBA" id="ARBA00023136"/>
    </source>
</evidence>
<evidence type="ECO:0000256" key="2">
    <source>
        <dbReference type="ARBA" id="ARBA00022692"/>
    </source>
</evidence>
<dbReference type="Pfam" id="PF05090">
    <property type="entry name" value="HTTM"/>
    <property type="match status" value="1"/>
</dbReference>
<keyword evidence="11" id="KW-1185">Reference proteome</keyword>
<keyword evidence="3 8" id="KW-1133">Transmembrane helix</keyword>
<evidence type="ECO:0000259" key="9">
    <source>
        <dbReference type="SMART" id="SM00752"/>
    </source>
</evidence>
<gene>
    <name evidence="10" type="primary">hsdR</name>
    <name evidence="10" type="ORF">CMC5_038520</name>
</gene>
<dbReference type="InterPro" id="IPR007782">
    <property type="entry name" value="VKG_COase"/>
</dbReference>
<evidence type="ECO:0000313" key="10">
    <source>
        <dbReference type="EMBL" id="AKT39703.1"/>
    </source>
</evidence>
<dbReference type="InterPro" id="IPR053935">
    <property type="entry name" value="VKGC_lumenal_dom"/>
</dbReference>
<dbReference type="PANTHER" id="PTHR12639">
    <property type="entry name" value="VITAMIN K-DEPENDENT GAMMA-CARBOXYLASE"/>
    <property type="match status" value="1"/>
</dbReference>
<feature type="region of interest" description="Disordered" evidence="7">
    <location>
        <begin position="314"/>
        <end position="347"/>
    </location>
</feature>
<dbReference type="Pfam" id="PF22777">
    <property type="entry name" value="VKGC_lumenal_dom"/>
    <property type="match status" value="1"/>
</dbReference>
<evidence type="ECO:0000256" key="1">
    <source>
        <dbReference type="ARBA" id="ARBA00004127"/>
    </source>
</evidence>
<evidence type="ECO:0000256" key="3">
    <source>
        <dbReference type="ARBA" id="ARBA00022989"/>
    </source>
</evidence>
<dbReference type="RefSeq" id="WP_082362602.1">
    <property type="nucleotide sequence ID" value="NZ_CP012159.1"/>
</dbReference>
<keyword evidence="6" id="KW-0456">Lyase</keyword>
<feature type="transmembrane region" description="Helical" evidence="8">
    <location>
        <begin position="33"/>
        <end position="55"/>
    </location>
</feature>
<proteinExistence type="predicted"/>
<feature type="compositionally biased region" description="Polar residues" evidence="7">
    <location>
        <begin position="1"/>
        <end position="10"/>
    </location>
</feature>
<feature type="transmembrane region" description="Helical" evidence="8">
    <location>
        <begin position="139"/>
        <end position="156"/>
    </location>
</feature>
<protein>
    <submittedName>
        <fullName evidence="10">Type I deoxyribonuclease HsdR</fullName>
    </submittedName>
</protein>
<dbReference type="STRING" id="52.CMC5_038520"/>
<evidence type="ECO:0000256" key="8">
    <source>
        <dbReference type="SAM" id="Phobius"/>
    </source>
</evidence>
<organism evidence="10 11">
    <name type="scientific">Chondromyces crocatus</name>
    <dbReference type="NCBI Taxonomy" id="52"/>
    <lineage>
        <taxon>Bacteria</taxon>
        <taxon>Pseudomonadati</taxon>
        <taxon>Myxococcota</taxon>
        <taxon>Polyangia</taxon>
        <taxon>Polyangiales</taxon>
        <taxon>Polyangiaceae</taxon>
        <taxon>Chondromyces</taxon>
    </lineage>
</organism>
<feature type="compositionally biased region" description="Low complexity" evidence="7">
    <location>
        <begin position="321"/>
        <end position="347"/>
    </location>
</feature>
<dbReference type="PATRIC" id="fig|52.7.peg.4244"/>
<dbReference type="Proteomes" id="UP000067626">
    <property type="component" value="Chromosome"/>
</dbReference>
<keyword evidence="5" id="KW-1015">Disulfide bond</keyword>
<sequence length="508" mass="57029">MVATPVSSQPPDGRPSNPAPRPLRALRALRARLAAPVDIASLVAFRVLFGAMMLLSTLRFWARGWIHDVYVAPTFHFHYFGFPWVNPWPAWGMYAHFAIMALASLCIALGFHYRLAAITFFLTFTWAELCEKATYLNHYYFVSIVALLAVFMPLHRAASLDARRDPSILRPTAPTWALWTLRCQLGLVYLFAGLAKLNEDWLLRAQPLTLWLAARRDLPLLGPLLSAPWSAHAMSYAGALFDLTVFPFLLWKRSRPFAYLAVIGFHTVTGILFPIGMFPWIMIVATLVFFSPSWPRRVFAPLLRRFPSLLPAPTEPSLSLTSTEPSRATASPPTSTPPSSAARAFSPAAPSAPQLSRLATAALCAHFAIQLALPLRHLLYPGHSGWTDQGFRFAWRVMLIEKTGLVTYRVRNPVTQRVWVVDPVERLTPLQVKMMALSPDMILEYAHHLAADFARRGEPDVQVFADAYAAINGRLNQRLIDPTIDLARERDSLLPARWILPHTDPTLR</sequence>
<comment type="subcellular location">
    <subcellularLocation>
        <location evidence="1">Endomembrane system</location>
        <topology evidence="1">Multi-pass membrane protein</topology>
    </subcellularLocation>
</comment>
<evidence type="ECO:0000313" key="11">
    <source>
        <dbReference type="Proteomes" id="UP000067626"/>
    </source>
</evidence>
<dbReference type="AlphaFoldDB" id="A0A0K1EGJ6"/>
<evidence type="ECO:0000256" key="5">
    <source>
        <dbReference type="ARBA" id="ARBA00023157"/>
    </source>
</evidence>
<feature type="domain" description="HTTM-like" evidence="9">
    <location>
        <begin position="34"/>
        <end position="294"/>
    </location>
</feature>
<dbReference type="GO" id="GO:0019842">
    <property type="term" value="F:vitamin binding"/>
    <property type="evidence" value="ECO:0007669"/>
    <property type="project" value="TreeGrafter"/>
</dbReference>